<accession>A0A0C5BUP9</accession>
<geneLocation type="plasmid" evidence="1">
    <name>pNDM-US-2</name>
</geneLocation>
<organism evidence="1">
    <name type="scientific">Klebsiella pneumoniae</name>
    <dbReference type="NCBI Taxonomy" id="573"/>
    <lineage>
        <taxon>Bacteria</taxon>
        <taxon>Pseudomonadati</taxon>
        <taxon>Pseudomonadota</taxon>
        <taxon>Gammaproteobacteria</taxon>
        <taxon>Enterobacterales</taxon>
        <taxon>Enterobacteriaceae</taxon>
        <taxon>Klebsiella/Raoultella group</taxon>
        <taxon>Klebsiella</taxon>
        <taxon>Klebsiella pneumoniae complex</taxon>
    </lineage>
</organism>
<reference evidence="1" key="1">
    <citation type="submission" date="2014-03" db="EMBL/GenBank/DDBJ databases">
        <title>Production of plasmid-encoding metallo-beta-lactamase NDM-1 in Klebsiella pneumoniae ATCC BAA-2146.</title>
        <authorList>
            <person name="Zhou D."/>
            <person name="Chen Z."/>
            <person name="Wang L."/>
            <person name="Ying Z."/>
            <person name="Yang H."/>
            <person name="Liu C."/>
            <person name="Wang J."/>
        </authorList>
    </citation>
    <scope>NUCLEOTIDE SEQUENCE</scope>
    <source>
        <strain evidence="1">ATCC BAA-2146</strain>
        <plasmid evidence="1">pNDM-US-2</plasmid>
    </source>
</reference>
<gene>
    <name evidence="1" type="ORF">p2146_00137</name>
</gene>
<dbReference type="EMBL" id="KJ588779">
    <property type="protein sequence ID" value="AJM90360.1"/>
    <property type="molecule type" value="Genomic_DNA"/>
</dbReference>
<sequence>MARLEAHFTTVVLRESDGGYDTGVRMAVAMPAGAQL</sequence>
<proteinExistence type="predicted"/>
<protein>
    <submittedName>
        <fullName evidence="1">Uncharacterized protein</fullName>
    </submittedName>
</protein>
<dbReference type="AlphaFoldDB" id="A0A0C5BUP9"/>
<keyword evidence="1" id="KW-0614">Plasmid</keyword>
<name>A0A0C5BUP9_KLEPN</name>
<evidence type="ECO:0000313" key="1">
    <source>
        <dbReference type="EMBL" id="AJM90360.1"/>
    </source>
</evidence>